<evidence type="ECO:0000256" key="3">
    <source>
        <dbReference type="ARBA" id="ARBA00023274"/>
    </source>
</evidence>
<gene>
    <name evidence="8 9" type="primary">LOC113210718</name>
</gene>
<comment type="similarity">
    <text evidence="1">Belongs to the bacterial ribosomal protein bL19 family.</text>
</comment>
<dbReference type="AlphaFoldDB" id="A0A6J1SUQ7"/>
<dbReference type="CTD" id="9801"/>
<keyword evidence="7" id="KW-1185">Reference proteome</keyword>
<dbReference type="RefSeq" id="XP_026284614.2">
    <property type="nucleotide sequence ID" value="XM_026428829.2"/>
</dbReference>
<evidence type="ECO:0000256" key="4">
    <source>
        <dbReference type="ARBA" id="ARBA00035288"/>
    </source>
</evidence>
<dbReference type="KEGG" id="foc:113210718"/>
<reference evidence="8 9" key="1">
    <citation type="submission" date="2025-04" db="UniProtKB">
        <authorList>
            <consortium name="RefSeq"/>
        </authorList>
    </citation>
    <scope>IDENTIFICATION</scope>
    <source>
        <tissue evidence="8 9">Whole organism</tissue>
    </source>
</reference>
<dbReference type="GeneID" id="113210718"/>
<keyword evidence="2 8" id="KW-0689">Ribosomal protein</keyword>
<evidence type="ECO:0000256" key="5">
    <source>
        <dbReference type="ARBA" id="ARBA00035359"/>
    </source>
</evidence>
<accession>A0A6J1SUQ7</accession>
<dbReference type="PANTHER" id="PTHR15680:SF9">
    <property type="entry name" value="LARGE RIBOSOMAL SUBUNIT PROTEIN BL19M"/>
    <property type="match status" value="1"/>
</dbReference>
<feature type="compositionally biased region" description="Polar residues" evidence="6">
    <location>
        <begin position="31"/>
        <end position="40"/>
    </location>
</feature>
<proteinExistence type="inferred from homology"/>
<dbReference type="GO" id="GO:0006412">
    <property type="term" value="P:translation"/>
    <property type="evidence" value="ECO:0007669"/>
    <property type="project" value="InterPro"/>
</dbReference>
<dbReference type="OrthoDB" id="432645at2759"/>
<evidence type="ECO:0000313" key="9">
    <source>
        <dbReference type="RefSeq" id="XP_026284614.2"/>
    </source>
</evidence>
<name>A0A6J1SUQ7_FRAOC</name>
<evidence type="ECO:0000313" key="8">
    <source>
        <dbReference type="RefSeq" id="XP_026284613.2"/>
    </source>
</evidence>
<evidence type="ECO:0000256" key="2">
    <source>
        <dbReference type="ARBA" id="ARBA00022980"/>
    </source>
</evidence>
<keyword evidence="3" id="KW-0687">Ribonucleoprotein</keyword>
<feature type="region of interest" description="Disordered" evidence="6">
    <location>
        <begin position="31"/>
        <end position="51"/>
    </location>
</feature>
<dbReference type="Proteomes" id="UP000504606">
    <property type="component" value="Unplaced"/>
</dbReference>
<dbReference type="RefSeq" id="XP_026284613.2">
    <property type="nucleotide sequence ID" value="XM_026428828.2"/>
</dbReference>
<protein>
    <recommendedName>
        <fullName evidence="4">Large ribosomal subunit protein bL19m</fullName>
    </recommendedName>
    <alternativeName>
        <fullName evidence="5">39S ribosomal protein L19, mitochondrial</fullName>
    </alternativeName>
</protein>
<dbReference type="InterPro" id="IPR001857">
    <property type="entry name" value="Ribosomal_bL19"/>
</dbReference>
<dbReference type="PANTHER" id="PTHR15680">
    <property type="entry name" value="RIBOSOMAL PROTEIN L19"/>
    <property type="match status" value="1"/>
</dbReference>
<evidence type="ECO:0000256" key="1">
    <source>
        <dbReference type="ARBA" id="ARBA00005781"/>
    </source>
</evidence>
<dbReference type="Pfam" id="PF01245">
    <property type="entry name" value="Ribosomal_L19"/>
    <property type="match status" value="1"/>
</dbReference>
<dbReference type="InterPro" id="IPR008991">
    <property type="entry name" value="Translation_prot_SH3-like_sf"/>
</dbReference>
<dbReference type="PRINTS" id="PR00061">
    <property type="entry name" value="RIBOSOMALL19"/>
</dbReference>
<dbReference type="Gene3D" id="2.30.30.790">
    <property type="match status" value="1"/>
</dbReference>
<dbReference type="InterPro" id="IPR038657">
    <property type="entry name" value="Ribosomal_bL19_sf"/>
</dbReference>
<organism evidence="7 8">
    <name type="scientific">Frankliniella occidentalis</name>
    <name type="common">Western flower thrips</name>
    <name type="synonym">Euthrips occidentalis</name>
    <dbReference type="NCBI Taxonomy" id="133901"/>
    <lineage>
        <taxon>Eukaryota</taxon>
        <taxon>Metazoa</taxon>
        <taxon>Ecdysozoa</taxon>
        <taxon>Arthropoda</taxon>
        <taxon>Hexapoda</taxon>
        <taxon>Insecta</taxon>
        <taxon>Pterygota</taxon>
        <taxon>Neoptera</taxon>
        <taxon>Paraneoptera</taxon>
        <taxon>Thysanoptera</taxon>
        <taxon>Terebrantia</taxon>
        <taxon>Thripoidea</taxon>
        <taxon>Thripidae</taxon>
        <taxon>Frankliniella</taxon>
    </lineage>
</organism>
<dbReference type="SUPFAM" id="SSF50104">
    <property type="entry name" value="Translation proteins SH3-like domain"/>
    <property type="match status" value="1"/>
</dbReference>
<evidence type="ECO:0000313" key="7">
    <source>
        <dbReference type="Proteomes" id="UP000504606"/>
    </source>
</evidence>
<dbReference type="GO" id="GO:0003735">
    <property type="term" value="F:structural constituent of ribosome"/>
    <property type="evidence" value="ECO:0007669"/>
    <property type="project" value="InterPro"/>
</dbReference>
<sequence>MAFYVSRLSLGLELRRLGCKTMRCSGVDCRSSSSTSTTLAPRSLADDGKTDKLGRREKKNLMMSESVDKPDLNLRFKYPEMFPEPFMIWRNPVKEKLERKDMLARRNCISIPEFYVGSVLRVNLSNIHQPDKVSSFVGICIERKETGLRASITLRNVIDNLGVEIKLELYDPRLLKIEVLRLERRLDPHLRYLRDAPPEYSTFPLDMKPDINRSDEVPLNRIKVKLNPRPWTENWHKIEYKGIDESIDDLITNKWKARRELLRKPWEKYDLMKTYRATLPEEEMEEILTEIKDDVEEHDRKHSRRQS</sequence>
<dbReference type="GO" id="GO:0005762">
    <property type="term" value="C:mitochondrial large ribosomal subunit"/>
    <property type="evidence" value="ECO:0007669"/>
    <property type="project" value="TreeGrafter"/>
</dbReference>
<evidence type="ECO:0000256" key="6">
    <source>
        <dbReference type="SAM" id="MobiDB-lite"/>
    </source>
</evidence>